<dbReference type="InterPro" id="IPR013096">
    <property type="entry name" value="Cupin_2"/>
</dbReference>
<comment type="caution">
    <text evidence="2">The sequence shown here is derived from an EMBL/GenBank/DDBJ whole genome shotgun (WGS) entry which is preliminary data.</text>
</comment>
<dbReference type="SUPFAM" id="SSF47240">
    <property type="entry name" value="Ferritin-like"/>
    <property type="match status" value="1"/>
</dbReference>
<dbReference type="InterPro" id="IPR011051">
    <property type="entry name" value="RmlC_Cupin_sf"/>
</dbReference>
<dbReference type="InterPro" id="IPR052538">
    <property type="entry name" value="Flavonoid_dioxygenase-like"/>
</dbReference>
<reference evidence="2 3" key="1">
    <citation type="submission" date="2024-09" db="EMBL/GenBank/DDBJ databases">
        <authorList>
            <person name="Sun Q."/>
            <person name="Mori K."/>
        </authorList>
    </citation>
    <scope>NUCLEOTIDE SEQUENCE [LARGE SCALE GENOMIC DNA]</scope>
    <source>
        <strain evidence="2 3">CGMCC 1.9126</strain>
    </source>
</reference>
<keyword evidence="3" id="KW-1185">Reference proteome</keyword>
<organism evidence="2 3">
    <name type="scientific">Robertmurraya beringensis</name>
    <dbReference type="NCBI Taxonomy" id="641660"/>
    <lineage>
        <taxon>Bacteria</taxon>
        <taxon>Bacillati</taxon>
        <taxon>Bacillota</taxon>
        <taxon>Bacilli</taxon>
        <taxon>Bacillales</taxon>
        <taxon>Bacillaceae</taxon>
        <taxon>Robertmurraya</taxon>
    </lineage>
</organism>
<feature type="domain" description="Cupin type-2" evidence="1">
    <location>
        <begin position="202"/>
        <end position="277"/>
    </location>
</feature>
<dbReference type="CDD" id="cd02223">
    <property type="entry name" value="cupin_Bh2720-like"/>
    <property type="match status" value="1"/>
</dbReference>
<dbReference type="RefSeq" id="WP_160548237.1">
    <property type="nucleotide sequence ID" value="NZ_JBHLUU010000017.1"/>
</dbReference>
<dbReference type="SUPFAM" id="SSF51182">
    <property type="entry name" value="RmlC-like cupins"/>
    <property type="match status" value="1"/>
</dbReference>
<dbReference type="PANTHER" id="PTHR43346:SF1">
    <property type="entry name" value="QUERCETIN 2,3-DIOXYGENASE-RELATED"/>
    <property type="match status" value="1"/>
</dbReference>
<accession>A0ABV6KNH4</accession>
<name>A0ABV6KNH4_9BACI</name>
<dbReference type="Gene3D" id="2.60.120.10">
    <property type="entry name" value="Jelly Rolls"/>
    <property type="match status" value="1"/>
</dbReference>
<evidence type="ECO:0000313" key="2">
    <source>
        <dbReference type="EMBL" id="MFC0474877.1"/>
    </source>
</evidence>
<dbReference type="Pfam" id="PF07883">
    <property type="entry name" value="Cupin_2"/>
    <property type="match status" value="1"/>
</dbReference>
<dbReference type="CDD" id="cd00657">
    <property type="entry name" value="Ferritin_like"/>
    <property type="match status" value="1"/>
</dbReference>
<dbReference type="PANTHER" id="PTHR43346">
    <property type="entry name" value="LIGAND BINDING DOMAIN PROTEIN, PUTATIVE (AFU_ORTHOLOGUE AFUA_6G14370)-RELATED"/>
    <property type="match status" value="1"/>
</dbReference>
<sequence>MYYVSNPYSYPYWVNTSTYSSNYMNRTHEESVQPVFDVLLNGIKREAEAIELYRQLVHVAPNEMHQNDILSALERKKAQLTQLNYLYIQLTGTVPVYELEQISFDDYRDGLQKAYEAEVKGYEEYQKGFSLIQHPMIQNVFLWALTGEQENAESLRFLSEELSPRVTDYGGKPFVVDINEATKQNETFRTALWTGTHLQVTLMSINVGEDIGLEIHPHLDQFLRVEEGEGIVRMGAQKDKLDFERKVADDFAIMIPAATWHNVINTGNTPLKLYSIYAPPQHPFGTIHKTKADAMAAEEEH</sequence>
<protein>
    <submittedName>
        <fullName evidence="2">Cupin domain-containing protein</fullName>
    </submittedName>
</protein>
<dbReference type="EMBL" id="JBHLUU010000017">
    <property type="protein sequence ID" value="MFC0474877.1"/>
    <property type="molecule type" value="Genomic_DNA"/>
</dbReference>
<proteinExistence type="predicted"/>
<evidence type="ECO:0000313" key="3">
    <source>
        <dbReference type="Proteomes" id="UP001589738"/>
    </source>
</evidence>
<dbReference type="InterPro" id="IPR014710">
    <property type="entry name" value="RmlC-like_jellyroll"/>
</dbReference>
<dbReference type="InterPro" id="IPR009078">
    <property type="entry name" value="Ferritin-like_SF"/>
</dbReference>
<gene>
    <name evidence="2" type="ORF">ACFFHF_06125</name>
</gene>
<dbReference type="Proteomes" id="UP001589738">
    <property type="component" value="Unassembled WGS sequence"/>
</dbReference>
<evidence type="ECO:0000259" key="1">
    <source>
        <dbReference type="Pfam" id="PF07883"/>
    </source>
</evidence>